<dbReference type="PANTHER" id="PTHR43095">
    <property type="entry name" value="SUGAR KINASE"/>
    <property type="match status" value="1"/>
</dbReference>
<name>A0ABW2SPC0_9ACTO</name>
<accession>A0ABW2SPC0</accession>
<comment type="caution">
    <text evidence="6">The sequence shown here is derived from an EMBL/GenBank/DDBJ whole genome shotgun (WGS) entry which is preliminary data.</text>
</comment>
<gene>
    <name evidence="6" type="ORF">ACFQWG_10890</name>
</gene>
<dbReference type="Gene3D" id="3.30.420.40">
    <property type="match status" value="2"/>
</dbReference>
<evidence type="ECO:0000256" key="1">
    <source>
        <dbReference type="ARBA" id="ARBA00009156"/>
    </source>
</evidence>
<dbReference type="SUPFAM" id="SSF53067">
    <property type="entry name" value="Actin-like ATPase domain"/>
    <property type="match status" value="2"/>
</dbReference>
<evidence type="ECO:0000256" key="3">
    <source>
        <dbReference type="ARBA" id="ARBA00022777"/>
    </source>
</evidence>
<comment type="similarity">
    <text evidence="1">Belongs to the FGGY kinase family.</text>
</comment>
<keyword evidence="7" id="KW-1185">Reference proteome</keyword>
<dbReference type="InterPro" id="IPR018485">
    <property type="entry name" value="FGGY_C"/>
</dbReference>
<sequence length="464" mass="50380">MSERAPMDEVAVGLDVGTSGLKATVYRLSDGEIVANRKFQYTEPEIGPGVSRARRYLEVVVGAIRAVGETYRVASVALSTQMYSFVALRGGEEVIYQWNSVWPDDENAYAALSASTEVSGCPPASLFPSYKILVARQTQPDLVILPYGLQEYLAERLTGRRVVDRCCASASGFRNVVQGVWNESLLEAAGLKADAMPEVVAFNQTVGPITHEGLTDLGTIQFATGLGDGPSASYATYGIANITANIGTSMAVRSFVTDVSNLDFSKVWTFEIASGMWVAGAISSNGCAVLDKFQDIGFLHENEIDPSRVDNSIQFFPWENGERSPYWSASLRETLVGGHLRSTDEDYGAAVERGVAFTVTRMFEEINDVSTDSEMMCVAGGGANSDVLMAYLSGSLPVRIGLLEDFDYLGARGAAYAAAEAIGAEVKRVDEMKRVVEPTHRYREVYESWRAAADKFAAFYTGRE</sequence>
<feature type="domain" description="Carbohydrate kinase FGGY N-terminal" evidence="4">
    <location>
        <begin position="11"/>
        <end position="232"/>
    </location>
</feature>
<evidence type="ECO:0000259" key="5">
    <source>
        <dbReference type="Pfam" id="PF02782"/>
    </source>
</evidence>
<dbReference type="InterPro" id="IPR018484">
    <property type="entry name" value="FGGY_N"/>
</dbReference>
<evidence type="ECO:0000313" key="6">
    <source>
        <dbReference type="EMBL" id="MFC7581700.1"/>
    </source>
</evidence>
<evidence type="ECO:0000256" key="2">
    <source>
        <dbReference type="ARBA" id="ARBA00022679"/>
    </source>
</evidence>
<evidence type="ECO:0000313" key="7">
    <source>
        <dbReference type="Proteomes" id="UP001596527"/>
    </source>
</evidence>
<dbReference type="Pfam" id="PF02782">
    <property type="entry name" value="FGGY_C"/>
    <property type="match status" value="1"/>
</dbReference>
<dbReference type="InterPro" id="IPR043129">
    <property type="entry name" value="ATPase_NBD"/>
</dbReference>
<dbReference type="GO" id="GO:0016301">
    <property type="term" value="F:kinase activity"/>
    <property type="evidence" value="ECO:0007669"/>
    <property type="project" value="UniProtKB-KW"/>
</dbReference>
<proteinExistence type="inferred from homology"/>
<evidence type="ECO:0000259" key="4">
    <source>
        <dbReference type="Pfam" id="PF00370"/>
    </source>
</evidence>
<dbReference type="Pfam" id="PF00370">
    <property type="entry name" value="FGGY_N"/>
    <property type="match status" value="1"/>
</dbReference>
<dbReference type="PANTHER" id="PTHR43095:SF2">
    <property type="entry name" value="GLUCONOKINASE"/>
    <property type="match status" value="1"/>
</dbReference>
<dbReference type="RefSeq" id="WP_380975221.1">
    <property type="nucleotide sequence ID" value="NZ_JBHTEF010000001.1"/>
</dbReference>
<dbReference type="Proteomes" id="UP001596527">
    <property type="component" value="Unassembled WGS sequence"/>
</dbReference>
<dbReference type="EMBL" id="JBHTEF010000001">
    <property type="protein sequence ID" value="MFC7581700.1"/>
    <property type="molecule type" value="Genomic_DNA"/>
</dbReference>
<keyword evidence="3 6" id="KW-0418">Kinase</keyword>
<reference evidence="7" key="1">
    <citation type="journal article" date="2019" name="Int. J. Syst. Evol. Microbiol.">
        <title>The Global Catalogue of Microorganisms (GCM) 10K type strain sequencing project: providing services to taxonomists for standard genome sequencing and annotation.</title>
        <authorList>
            <consortium name="The Broad Institute Genomics Platform"/>
            <consortium name="The Broad Institute Genome Sequencing Center for Infectious Disease"/>
            <person name="Wu L."/>
            <person name="Ma J."/>
        </authorList>
    </citation>
    <scope>NUCLEOTIDE SEQUENCE [LARGE SCALE GENOMIC DNA]</scope>
    <source>
        <strain evidence="7">CCUG 56698</strain>
    </source>
</reference>
<keyword evidence="2" id="KW-0808">Transferase</keyword>
<organism evidence="6 7">
    <name type="scientific">Schaalia naturae</name>
    <dbReference type="NCBI Taxonomy" id="635203"/>
    <lineage>
        <taxon>Bacteria</taxon>
        <taxon>Bacillati</taxon>
        <taxon>Actinomycetota</taxon>
        <taxon>Actinomycetes</taxon>
        <taxon>Actinomycetales</taxon>
        <taxon>Actinomycetaceae</taxon>
        <taxon>Schaalia</taxon>
    </lineage>
</organism>
<feature type="domain" description="Carbohydrate kinase FGGY C-terminal" evidence="5">
    <location>
        <begin position="312"/>
        <end position="420"/>
    </location>
</feature>
<dbReference type="PIRSF" id="PIRSF000538">
    <property type="entry name" value="GlpK"/>
    <property type="match status" value="1"/>
</dbReference>
<dbReference type="InterPro" id="IPR000577">
    <property type="entry name" value="Carb_kinase_FGGY"/>
</dbReference>
<dbReference type="InterPro" id="IPR050406">
    <property type="entry name" value="FGGY_Carb_Kinase"/>
</dbReference>
<protein>
    <submittedName>
        <fullName evidence="6">FGGY family carbohydrate kinase</fullName>
    </submittedName>
</protein>